<dbReference type="InterPro" id="IPR005467">
    <property type="entry name" value="His_kinase_dom"/>
</dbReference>
<evidence type="ECO:0000313" key="2">
    <source>
        <dbReference type="EMBL" id="CAB5026586.1"/>
    </source>
</evidence>
<name>A0A6J7RD29_9ZZZZ</name>
<dbReference type="PANTHER" id="PTHR43065:SF23">
    <property type="entry name" value="SENSOR HISTIDINE KINASE PDTAS"/>
    <property type="match status" value="1"/>
</dbReference>
<organism evidence="2">
    <name type="scientific">freshwater metagenome</name>
    <dbReference type="NCBI Taxonomy" id="449393"/>
    <lineage>
        <taxon>unclassified sequences</taxon>
        <taxon>metagenomes</taxon>
        <taxon>ecological metagenomes</taxon>
    </lineage>
</organism>
<dbReference type="SUPFAM" id="SSF55874">
    <property type="entry name" value="ATPase domain of HSP90 chaperone/DNA topoisomerase II/histidine kinase"/>
    <property type="match status" value="1"/>
</dbReference>
<dbReference type="InterPro" id="IPR036890">
    <property type="entry name" value="HATPase_C_sf"/>
</dbReference>
<gene>
    <name evidence="2" type="ORF">UFOPK4071_01550</name>
</gene>
<protein>
    <submittedName>
        <fullName evidence="2">Unannotated protein</fullName>
    </submittedName>
</protein>
<evidence type="ECO:0000259" key="1">
    <source>
        <dbReference type="PROSITE" id="PS50109"/>
    </source>
</evidence>
<dbReference type="InterPro" id="IPR003594">
    <property type="entry name" value="HATPase_dom"/>
</dbReference>
<dbReference type="Gene3D" id="3.30.565.10">
    <property type="entry name" value="Histidine kinase-like ATPase, C-terminal domain"/>
    <property type="match status" value="1"/>
</dbReference>
<dbReference type="EMBL" id="CAFBPF010000267">
    <property type="protein sequence ID" value="CAB5026586.1"/>
    <property type="molecule type" value="Genomic_DNA"/>
</dbReference>
<dbReference type="Pfam" id="PF02518">
    <property type="entry name" value="HATPase_c"/>
    <property type="match status" value="1"/>
</dbReference>
<dbReference type="PROSITE" id="PS50109">
    <property type="entry name" value="HIS_KIN"/>
    <property type="match status" value="1"/>
</dbReference>
<accession>A0A6J7RD29</accession>
<sequence length="145" mass="15291">MRVVEETVSDPDGGLRFDVTGESGYVPGETATPLAVVLNELLQNAVDHAYPRVGDEPIEGTVHVHLEREDSLLEVIVTDDGVGLPVGFDLTKSPGLGTSIVHALVTGELAGTIEMANARDGERPGTRVHVRIPVPVAGWNVEPPG</sequence>
<dbReference type="PANTHER" id="PTHR43065">
    <property type="entry name" value="SENSOR HISTIDINE KINASE"/>
    <property type="match status" value="1"/>
</dbReference>
<reference evidence="2" key="1">
    <citation type="submission" date="2020-05" db="EMBL/GenBank/DDBJ databases">
        <authorList>
            <person name="Chiriac C."/>
            <person name="Salcher M."/>
            <person name="Ghai R."/>
            <person name="Kavagutti S V."/>
        </authorList>
    </citation>
    <scope>NUCLEOTIDE SEQUENCE</scope>
</reference>
<dbReference type="AlphaFoldDB" id="A0A6J7RD29"/>
<feature type="domain" description="Histidine kinase" evidence="1">
    <location>
        <begin position="34"/>
        <end position="136"/>
    </location>
</feature>
<dbReference type="SMART" id="SM00387">
    <property type="entry name" value="HATPase_c"/>
    <property type="match status" value="1"/>
</dbReference>
<proteinExistence type="predicted"/>